<dbReference type="InterPro" id="IPR007110">
    <property type="entry name" value="Ig-like_dom"/>
</dbReference>
<keyword evidence="3" id="KW-0675">Receptor</keyword>
<dbReference type="InterPro" id="IPR013783">
    <property type="entry name" value="Ig-like_fold"/>
</dbReference>
<keyword evidence="1" id="KW-0732">Signal</keyword>
<keyword evidence="4" id="KW-0393">Immunoglobulin domain</keyword>
<dbReference type="InterPro" id="IPR051287">
    <property type="entry name" value="TCR_variable_region"/>
</dbReference>
<accession>A0A3B3Q1X6</accession>
<proteinExistence type="predicted"/>
<dbReference type="Proteomes" id="UP000261540">
    <property type="component" value="Unplaced"/>
</dbReference>
<evidence type="ECO:0000256" key="5">
    <source>
        <dbReference type="ARBA" id="ARBA00043266"/>
    </source>
</evidence>
<reference evidence="7" key="1">
    <citation type="submission" date="2025-08" db="UniProtKB">
        <authorList>
            <consortium name="Ensembl"/>
        </authorList>
    </citation>
    <scope>IDENTIFICATION</scope>
</reference>
<dbReference type="InterPro" id="IPR036179">
    <property type="entry name" value="Ig-like_dom_sf"/>
</dbReference>
<evidence type="ECO:0000256" key="4">
    <source>
        <dbReference type="ARBA" id="ARBA00023319"/>
    </source>
</evidence>
<dbReference type="PROSITE" id="PS50835">
    <property type="entry name" value="IG_LIKE"/>
    <property type="match status" value="1"/>
</dbReference>
<dbReference type="Ensembl" id="ENSPKIT00000024201.1">
    <property type="protein sequence ID" value="ENSPKIP00000000312.1"/>
    <property type="gene ID" value="ENSPKIG00000019029.1"/>
</dbReference>
<dbReference type="Gene3D" id="2.60.40.10">
    <property type="entry name" value="Immunoglobulins"/>
    <property type="match status" value="1"/>
</dbReference>
<feature type="domain" description="Ig-like" evidence="6">
    <location>
        <begin position="24"/>
        <end position="125"/>
    </location>
</feature>
<reference evidence="7" key="2">
    <citation type="submission" date="2025-09" db="UniProtKB">
        <authorList>
            <consortium name="Ensembl"/>
        </authorList>
    </citation>
    <scope>IDENTIFICATION</scope>
</reference>
<evidence type="ECO:0000256" key="3">
    <source>
        <dbReference type="ARBA" id="ARBA00023170"/>
    </source>
</evidence>
<dbReference type="InterPro" id="IPR013106">
    <property type="entry name" value="Ig_V-set"/>
</dbReference>
<organism evidence="7 8">
    <name type="scientific">Paramormyrops kingsleyae</name>
    <dbReference type="NCBI Taxonomy" id="1676925"/>
    <lineage>
        <taxon>Eukaryota</taxon>
        <taxon>Metazoa</taxon>
        <taxon>Chordata</taxon>
        <taxon>Craniata</taxon>
        <taxon>Vertebrata</taxon>
        <taxon>Euteleostomi</taxon>
        <taxon>Actinopterygii</taxon>
        <taxon>Neopterygii</taxon>
        <taxon>Teleostei</taxon>
        <taxon>Osteoglossocephala</taxon>
        <taxon>Osteoglossomorpha</taxon>
        <taxon>Osteoglossiformes</taxon>
        <taxon>Mormyridae</taxon>
        <taxon>Paramormyrops</taxon>
    </lineage>
</organism>
<evidence type="ECO:0000256" key="2">
    <source>
        <dbReference type="ARBA" id="ARBA00023130"/>
    </source>
</evidence>
<evidence type="ECO:0000259" key="6">
    <source>
        <dbReference type="PROSITE" id="PS50835"/>
    </source>
</evidence>
<dbReference type="PANTHER" id="PTHR19367">
    <property type="entry name" value="T-CELL RECEPTOR ALPHA CHAIN V REGION"/>
    <property type="match status" value="1"/>
</dbReference>
<dbReference type="GeneTree" id="ENSGT01030000234557"/>
<keyword evidence="5" id="KW-0391">Immunity</keyword>
<dbReference type="PANTHER" id="PTHR19367:SF18">
    <property type="entry name" value="T CELL RECEPTOR ALPHA VARIABLE 16"/>
    <property type="match status" value="1"/>
</dbReference>
<keyword evidence="2" id="KW-1064">Adaptive immunity</keyword>
<dbReference type="GO" id="GO:0042101">
    <property type="term" value="C:T cell receptor complex"/>
    <property type="evidence" value="ECO:0007669"/>
    <property type="project" value="UniProtKB-KW"/>
</dbReference>
<dbReference type="SMART" id="SM00409">
    <property type="entry name" value="IG"/>
    <property type="match status" value="1"/>
</dbReference>
<evidence type="ECO:0000313" key="7">
    <source>
        <dbReference type="Ensembl" id="ENSPKIP00000000312.1"/>
    </source>
</evidence>
<dbReference type="InterPro" id="IPR003599">
    <property type="entry name" value="Ig_sub"/>
</dbReference>
<dbReference type="AlphaFoldDB" id="A0A3B3Q1X6"/>
<dbReference type="Pfam" id="PF07686">
    <property type="entry name" value="V-set"/>
    <property type="match status" value="1"/>
</dbReference>
<keyword evidence="8" id="KW-1185">Reference proteome</keyword>
<evidence type="ECO:0000256" key="1">
    <source>
        <dbReference type="ARBA" id="ARBA00022729"/>
    </source>
</evidence>
<protein>
    <recommendedName>
        <fullName evidence="6">Ig-like domain-containing protein</fullName>
    </recommendedName>
</protein>
<sequence>QSYHSRHSHLLLWSDGCTVIKTEDAVNQSAVDVIVYEGESVTLNCTYVTTDIRVPFLFWYIQYPNDSPKHLQSAVDKLPGLKDKFHAILDKNLKTAPLTVLDVQLSDSAVYYCALRTLASEMAASFQVWMVRARDLKKKSQRYFHPLN</sequence>
<evidence type="ECO:0000313" key="8">
    <source>
        <dbReference type="Proteomes" id="UP000261540"/>
    </source>
</evidence>
<name>A0A3B3Q1X6_9TELE</name>
<dbReference type="GO" id="GO:0002250">
    <property type="term" value="P:adaptive immune response"/>
    <property type="evidence" value="ECO:0007669"/>
    <property type="project" value="UniProtKB-KW"/>
</dbReference>
<dbReference type="SUPFAM" id="SSF48726">
    <property type="entry name" value="Immunoglobulin"/>
    <property type="match status" value="1"/>
</dbReference>
<dbReference type="SMART" id="SM00406">
    <property type="entry name" value="IGv"/>
    <property type="match status" value="1"/>
</dbReference>
<keyword evidence="5" id="KW-1279">T cell receptor</keyword>